<dbReference type="EMBL" id="JAUESC010000380">
    <property type="protein sequence ID" value="KAK0592446.1"/>
    <property type="molecule type" value="Genomic_DNA"/>
</dbReference>
<evidence type="ECO:0000313" key="1">
    <source>
        <dbReference type="EMBL" id="KAK0592446.1"/>
    </source>
</evidence>
<dbReference type="Proteomes" id="UP001168877">
    <property type="component" value="Unassembled WGS sequence"/>
</dbReference>
<dbReference type="InterPro" id="IPR007750">
    <property type="entry name" value="DUF674"/>
</dbReference>
<accession>A0AA39SGM5</accession>
<dbReference type="PANTHER" id="PTHR33103">
    <property type="entry name" value="OS01G0153900 PROTEIN"/>
    <property type="match status" value="1"/>
</dbReference>
<comment type="caution">
    <text evidence="1">The sequence shown here is derived from an EMBL/GenBank/DDBJ whole genome shotgun (WGS) entry which is preliminary data.</text>
</comment>
<organism evidence="1 2">
    <name type="scientific">Acer saccharum</name>
    <name type="common">Sugar maple</name>
    <dbReference type="NCBI Taxonomy" id="4024"/>
    <lineage>
        <taxon>Eukaryota</taxon>
        <taxon>Viridiplantae</taxon>
        <taxon>Streptophyta</taxon>
        <taxon>Embryophyta</taxon>
        <taxon>Tracheophyta</taxon>
        <taxon>Spermatophyta</taxon>
        <taxon>Magnoliopsida</taxon>
        <taxon>eudicotyledons</taxon>
        <taxon>Gunneridae</taxon>
        <taxon>Pentapetalae</taxon>
        <taxon>rosids</taxon>
        <taxon>malvids</taxon>
        <taxon>Sapindales</taxon>
        <taxon>Sapindaceae</taxon>
        <taxon>Hippocastanoideae</taxon>
        <taxon>Acereae</taxon>
        <taxon>Acer</taxon>
    </lineage>
</organism>
<keyword evidence="2" id="KW-1185">Reference proteome</keyword>
<dbReference type="PANTHER" id="PTHR33103:SF19">
    <property type="entry name" value="OS09G0544700 PROTEIN"/>
    <property type="match status" value="1"/>
</dbReference>
<name>A0AA39SGM5_ACESA</name>
<reference evidence="1" key="1">
    <citation type="journal article" date="2022" name="Plant J.">
        <title>Strategies of tolerance reflected in two North American maple genomes.</title>
        <authorList>
            <person name="McEvoy S.L."/>
            <person name="Sezen U.U."/>
            <person name="Trouern-Trend A."/>
            <person name="McMahon S.M."/>
            <person name="Schaberg P.G."/>
            <person name="Yang J."/>
            <person name="Wegrzyn J.L."/>
            <person name="Swenson N.G."/>
        </authorList>
    </citation>
    <scope>NUCLEOTIDE SEQUENCE</scope>
    <source>
        <strain evidence="1">NS2018</strain>
    </source>
</reference>
<sequence length="182" mass="20604">MAASKMKLKLVVDTKAKKVLFAEAGKDFIDILICLPSHFLMYDLLSFPVSTAVRLLKEKNMVGFLGDLYGCIENLPDAYWQTNDSKKNFLRLLLSDFGSYSQKSYSCPSCHAYVADDPNLLCPTCKKNLTNELTYVSPKSPFNIEGGFVKELVSYIVMDNLEFRPMSTKDIVTLFNNLRVEK</sequence>
<proteinExistence type="predicted"/>
<protein>
    <submittedName>
        <fullName evidence="1">Uncharacterized protein</fullName>
    </submittedName>
</protein>
<dbReference type="AlphaFoldDB" id="A0AA39SGM5"/>
<reference evidence="1" key="2">
    <citation type="submission" date="2023-06" db="EMBL/GenBank/DDBJ databases">
        <authorList>
            <person name="Swenson N.G."/>
            <person name="Wegrzyn J.L."/>
            <person name="Mcevoy S.L."/>
        </authorList>
    </citation>
    <scope>NUCLEOTIDE SEQUENCE</scope>
    <source>
        <strain evidence="1">NS2018</strain>
        <tissue evidence="1">Leaf</tissue>
    </source>
</reference>
<evidence type="ECO:0000313" key="2">
    <source>
        <dbReference type="Proteomes" id="UP001168877"/>
    </source>
</evidence>
<gene>
    <name evidence="1" type="ORF">LWI29_019311</name>
</gene>
<dbReference type="Pfam" id="PF05056">
    <property type="entry name" value="DUF674"/>
    <property type="match status" value="1"/>
</dbReference>